<dbReference type="Proteomes" id="UP000195991">
    <property type="component" value="Unassembled WGS sequence"/>
</dbReference>
<evidence type="ECO:0000313" key="2">
    <source>
        <dbReference type="Proteomes" id="UP000195991"/>
    </source>
</evidence>
<proteinExistence type="predicted"/>
<organism evidence="1 2">
    <name type="scientific">Bacillus thuringiensis</name>
    <dbReference type="NCBI Taxonomy" id="1428"/>
    <lineage>
        <taxon>Bacteria</taxon>
        <taxon>Bacillati</taxon>
        <taxon>Bacillota</taxon>
        <taxon>Bacilli</taxon>
        <taxon>Bacillales</taxon>
        <taxon>Bacillaceae</taxon>
        <taxon>Bacillus</taxon>
        <taxon>Bacillus cereus group</taxon>
    </lineage>
</organism>
<name>A0A1C4EU37_BACTU</name>
<dbReference type="EMBL" id="FMBI01000034">
    <property type="protein sequence ID" value="SCC47066.1"/>
    <property type="molecule type" value="Genomic_DNA"/>
</dbReference>
<dbReference type="AlphaFoldDB" id="A0A1C4EU37"/>
<accession>A0A1C4EU37</accession>
<sequence>MTDSFTIHTNASHCLNFMIYIQNIYLNQKEKKGNLRFPYIARQFNFSTNFEVNFKELWHTLRKQVANDKYDSQIFYDENHMFYEKLFDNHLCNEDSFKELVCSFKVWWTSIAGQLSLEWSVSEYSTQLYNDLVLYLKQNEIEPLQQLHINLLYDDCVFTKDNITSYSAILPTKHFFINYRDVVTTLSTCFHVA</sequence>
<gene>
    <name evidence="1" type="ORF">BTT61001_03514</name>
</gene>
<protein>
    <submittedName>
        <fullName evidence="1">Group-specific protein</fullName>
    </submittedName>
</protein>
<reference evidence="1 2" key="1">
    <citation type="submission" date="2016-08" db="EMBL/GenBank/DDBJ databases">
        <authorList>
            <person name="Seilhamer J.J."/>
        </authorList>
    </citation>
    <scope>NUCLEOTIDE SEQUENCE [LARGE SCALE GENOMIC DNA]</scope>
    <source>
        <strain evidence="1 2">IEBC_T61001</strain>
    </source>
</reference>
<evidence type="ECO:0000313" key="1">
    <source>
        <dbReference type="EMBL" id="SCC47066.1"/>
    </source>
</evidence>
<dbReference type="RefSeq" id="WP_087984568.1">
    <property type="nucleotide sequence ID" value="NZ_FMBI01000034.1"/>
</dbReference>